<feature type="compositionally biased region" description="Low complexity" evidence="1">
    <location>
        <begin position="60"/>
        <end position="69"/>
    </location>
</feature>
<evidence type="ECO:0000313" key="2">
    <source>
        <dbReference type="EMBL" id="KAK0620648.1"/>
    </source>
</evidence>
<feature type="region of interest" description="Disordered" evidence="1">
    <location>
        <begin position="31"/>
        <end position="73"/>
    </location>
</feature>
<evidence type="ECO:0000313" key="3">
    <source>
        <dbReference type="Proteomes" id="UP001175000"/>
    </source>
</evidence>
<organism evidence="2 3">
    <name type="scientific">Immersiella caudata</name>
    <dbReference type="NCBI Taxonomy" id="314043"/>
    <lineage>
        <taxon>Eukaryota</taxon>
        <taxon>Fungi</taxon>
        <taxon>Dikarya</taxon>
        <taxon>Ascomycota</taxon>
        <taxon>Pezizomycotina</taxon>
        <taxon>Sordariomycetes</taxon>
        <taxon>Sordariomycetidae</taxon>
        <taxon>Sordariales</taxon>
        <taxon>Lasiosphaeriaceae</taxon>
        <taxon>Immersiella</taxon>
    </lineage>
</organism>
<proteinExistence type="predicted"/>
<dbReference type="Proteomes" id="UP001175000">
    <property type="component" value="Unassembled WGS sequence"/>
</dbReference>
<evidence type="ECO:0000256" key="1">
    <source>
        <dbReference type="SAM" id="MobiDB-lite"/>
    </source>
</evidence>
<comment type="caution">
    <text evidence="2">The sequence shown here is derived from an EMBL/GenBank/DDBJ whole genome shotgun (WGS) entry which is preliminary data.</text>
</comment>
<sequence>MPTFHCPPLFCWGRRKKASPVVSIPAHPETVTANPLVNPAPPPGAATANFDPVDQDSHSESGSSETGGEVNDTVDIPAQGFLKAGVVLPHYQTSESWSRRVNLSSEPPNVLLTINDVLQAIRQQCQLSRRILFETARLQRSALSMRSLTLSGEARELDLALVELDKVLELGSELIGRSGVGRDYWEGLPQEAQGDYLGMLQAREEQDSILETYRFKTTVGTVKKALLVLEKRVRDEVAGELKNVMISKGEADHKLLTRRVEDVESELKPHYQRVKGIYKECEQEVRTAAQARHKVEEKSDGKFAFESGQLEVERHKSRDLDAVVDRFL</sequence>
<gene>
    <name evidence="2" type="ORF">B0T14DRAFT_521869</name>
</gene>
<dbReference type="EMBL" id="JAULSU010000004">
    <property type="protein sequence ID" value="KAK0620648.1"/>
    <property type="molecule type" value="Genomic_DNA"/>
</dbReference>
<dbReference type="AlphaFoldDB" id="A0AA40C119"/>
<accession>A0AA40C119</accession>
<name>A0AA40C119_9PEZI</name>
<protein>
    <submittedName>
        <fullName evidence="2">Uncharacterized protein</fullName>
    </submittedName>
</protein>
<reference evidence="2" key="1">
    <citation type="submission" date="2023-06" db="EMBL/GenBank/DDBJ databases">
        <title>Genome-scale phylogeny and comparative genomics of the fungal order Sordariales.</title>
        <authorList>
            <consortium name="Lawrence Berkeley National Laboratory"/>
            <person name="Hensen N."/>
            <person name="Bonometti L."/>
            <person name="Westerberg I."/>
            <person name="Brannstrom I.O."/>
            <person name="Guillou S."/>
            <person name="Cros-Aarteil S."/>
            <person name="Calhoun S."/>
            <person name="Haridas S."/>
            <person name="Kuo A."/>
            <person name="Mondo S."/>
            <person name="Pangilinan J."/>
            <person name="Riley R."/>
            <person name="Labutti K."/>
            <person name="Andreopoulos B."/>
            <person name="Lipzen A."/>
            <person name="Chen C."/>
            <person name="Yanf M."/>
            <person name="Daum C."/>
            <person name="Ng V."/>
            <person name="Clum A."/>
            <person name="Steindorff A."/>
            <person name="Ohm R."/>
            <person name="Martin F."/>
            <person name="Silar P."/>
            <person name="Natvig D."/>
            <person name="Lalanne C."/>
            <person name="Gautier V."/>
            <person name="Ament-Velasquez S.L."/>
            <person name="Kruys A."/>
            <person name="Hutchinson M.I."/>
            <person name="Powell A.J."/>
            <person name="Barry K."/>
            <person name="Miller A.N."/>
            <person name="Grigoriev I.V."/>
            <person name="Debuchy R."/>
            <person name="Gladieux P."/>
            <person name="Thoren M.H."/>
            <person name="Johannesson H."/>
        </authorList>
    </citation>
    <scope>NUCLEOTIDE SEQUENCE</scope>
    <source>
        <strain evidence="2">CBS 606.72</strain>
    </source>
</reference>
<keyword evidence="3" id="KW-1185">Reference proteome</keyword>